<protein>
    <submittedName>
        <fullName evidence="2">Uncharacterized protein</fullName>
    </submittedName>
</protein>
<evidence type="ECO:0000313" key="2">
    <source>
        <dbReference type="EMBL" id="KAI8037024.1"/>
    </source>
</evidence>
<feature type="compositionally biased region" description="Polar residues" evidence="1">
    <location>
        <begin position="1"/>
        <end position="19"/>
    </location>
</feature>
<keyword evidence="3" id="KW-1185">Reference proteome</keyword>
<feature type="region of interest" description="Disordered" evidence="1">
    <location>
        <begin position="1"/>
        <end position="21"/>
    </location>
</feature>
<gene>
    <name evidence="2" type="ORF">M5D96_010340</name>
</gene>
<organism evidence="2 3">
    <name type="scientific">Drosophila gunungcola</name>
    <name type="common">fruit fly</name>
    <dbReference type="NCBI Taxonomy" id="103775"/>
    <lineage>
        <taxon>Eukaryota</taxon>
        <taxon>Metazoa</taxon>
        <taxon>Ecdysozoa</taxon>
        <taxon>Arthropoda</taxon>
        <taxon>Hexapoda</taxon>
        <taxon>Insecta</taxon>
        <taxon>Pterygota</taxon>
        <taxon>Neoptera</taxon>
        <taxon>Endopterygota</taxon>
        <taxon>Diptera</taxon>
        <taxon>Brachycera</taxon>
        <taxon>Muscomorpha</taxon>
        <taxon>Ephydroidea</taxon>
        <taxon>Drosophilidae</taxon>
        <taxon>Drosophila</taxon>
        <taxon>Sophophora</taxon>
    </lineage>
</organism>
<dbReference type="AlphaFoldDB" id="A0A9Q0BML7"/>
<sequence length="53" mass="5971">MRFNKNNLAIKSPSQSSSGRMAINKCHNAIKTKTKQKAYMYLSGTTQRRHATA</sequence>
<evidence type="ECO:0000256" key="1">
    <source>
        <dbReference type="SAM" id="MobiDB-lite"/>
    </source>
</evidence>
<feature type="non-terminal residue" evidence="2">
    <location>
        <position position="1"/>
    </location>
</feature>
<dbReference type="Proteomes" id="UP001059596">
    <property type="component" value="Unassembled WGS sequence"/>
</dbReference>
<evidence type="ECO:0000313" key="3">
    <source>
        <dbReference type="Proteomes" id="UP001059596"/>
    </source>
</evidence>
<name>A0A9Q0BML7_9MUSC</name>
<comment type="caution">
    <text evidence="2">The sequence shown here is derived from an EMBL/GenBank/DDBJ whole genome shotgun (WGS) entry which is preliminary data.</text>
</comment>
<accession>A0A9Q0BML7</accession>
<proteinExistence type="predicted"/>
<reference evidence="2" key="1">
    <citation type="journal article" date="2023" name="Genome Biol. Evol.">
        <title>Long-read-based Genome Assembly of Drosophila gunungcola Reveals Fewer Chemosensory Genes in Flower-breeding Species.</title>
        <authorList>
            <person name="Negi A."/>
            <person name="Liao B.Y."/>
            <person name="Yeh S.D."/>
        </authorList>
    </citation>
    <scope>NUCLEOTIDE SEQUENCE</scope>
    <source>
        <strain evidence="2">Sukarami</strain>
    </source>
</reference>
<dbReference type="EMBL" id="JAMKOV010000014">
    <property type="protein sequence ID" value="KAI8037024.1"/>
    <property type="molecule type" value="Genomic_DNA"/>
</dbReference>